<reference evidence="2 3" key="1">
    <citation type="submission" date="2024-01" db="EMBL/GenBank/DDBJ databases">
        <title>Novel species of the genus Luteimonas isolated from rivers.</title>
        <authorList>
            <person name="Lu H."/>
        </authorList>
    </citation>
    <scope>NUCLEOTIDE SEQUENCE [LARGE SCALE GENOMIC DNA]</scope>
    <source>
        <strain evidence="2 3">FXH3W</strain>
    </source>
</reference>
<evidence type="ECO:0000313" key="3">
    <source>
        <dbReference type="Proteomes" id="UP001356170"/>
    </source>
</evidence>
<dbReference type="Proteomes" id="UP001356170">
    <property type="component" value="Unassembled WGS sequence"/>
</dbReference>
<protein>
    <recommendedName>
        <fullName evidence="4">Toxin CptA</fullName>
    </recommendedName>
</protein>
<proteinExistence type="predicted"/>
<comment type="caution">
    <text evidence="2">The sequence shown here is derived from an EMBL/GenBank/DDBJ whole genome shotgun (WGS) entry which is preliminary data.</text>
</comment>
<gene>
    <name evidence="2" type="ORF">V3390_06735</name>
</gene>
<keyword evidence="1" id="KW-0812">Transmembrane</keyword>
<evidence type="ECO:0000256" key="1">
    <source>
        <dbReference type="SAM" id="Phobius"/>
    </source>
</evidence>
<name>A0ABU7V230_9GAMM</name>
<dbReference type="EMBL" id="JAZHBO010000002">
    <property type="protein sequence ID" value="MEF2155929.1"/>
    <property type="molecule type" value="Genomic_DNA"/>
</dbReference>
<evidence type="ECO:0008006" key="4">
    <source>
        <dbReference type="Google" id="ProtNLM"/>
    </source>
</evidence>
<keyword evidence="1" id="KW-1133">Transmembrane helix</keyword>
<evidence type="ECO:0000313" key="2">
    <source>
        <dbReference type="EMBL" id="MEF2155929.1"/>
    </source>
</evidence>
<feature type="transmembrane region" description="Helical" evidence="1">
    <location>
        <begin position="50"/>
        <end position="66"/>
    </location>
</feature>
<sequence length="149" mass="16078">MSAIPTSSASSVDYRLIRQASRLPVGISALAGLFLTFSLTGSALRTAATGWQLVAAVLTLAALWCLHSRLVRVTRLELEWGTAGPIILDGESFKSLQTEWRGPLCLMVFSAGDAVATRVVAFVDGEERREFKLAVMRRDASQAREAVAP</sequence>
<dbReference type="RefSeq" id="WP_331688575.1">
    <property type="nucleotide sequence ID" value="NZ_JAZHBN010000001.1"/>
</dbReference>
<feature type="transmembrane region" description="Helical" evidence="1">
    <location>
        <begin position="23"/>
        <end position="44"/>
    </location>
</feature>
<organism evidence="2 3">
    <name type="scientific">Aquilutibacter rugosus</name>
    <dbReference type="NCBI Taxonomy" id="3115820"/>
    <lineage>
        <taxon>Bacteria</taxon>
        <taxon>Pseudomonadati</taxon>
        <taxon>Pseudomonadota</taxon>
        <taxon>Gammaproteobacteria</taxon>
        <taxon>Lysobacterales</taxon>
        <taxon>Lysobacteraceae</taxon>
        <taxon>Aquilutibacter</taxon>
    </lineage>
</organism>
<keyword evidence="3" id="KW-1185">Reference proteome</keyword>
<accession>A0ABU7V230</accession>
<keyword evidence="1" id="KW-0472">Membrane</keyword>